<sequence length="102" mass="11059">MGMKTLPIAEASRRGISGLISSAEAGQKVALSRHGRVVAEIVSAQEMNKLRKDRDTLRDAALVMARFATDSGVRTDLDQAMEDFGLTRAELEAELAAEIHSF</sequence>
<evidence type="ECO:0008006" key="3">
    <source>
        <dbReference type="Google" id="ProtNLM"/>
    </source>
</evidence>
<reference evidence="1 2" key="1">
    <citation type="submission" date="2019-11" db="EMBL/GenBank/DDBJ databases">
        <title>Complete genome sequence of Corynebacterium kalinowskii 1959, a novel Corynebacterium species isolated from soil of a small paddock in Vilsendorf, Germany.</title>
        <authorList>
            <person name="Schaffert L."/>
            <person name="Ruwe M."/>
            <person name="Milse J."/>
            <person name="Hanuschka K."/>
            <person name="Ortseifen V."/>
            <person name="Droste J."/>
            <person name="Brandt D."/>
            <person name="Schlueter L."/>
            <person name="Kutter Y."/>
            <person name="Vinke S."/>
            <person name="Viehoefer P."/>
            <person name="Jacob L."/>
            <person name="Luebke N.-C."/>
            <person name="Schulte-Berndt E."/>
            <person name="Hain C."/>
            <person name="Linder M."/>
            <person name="Schmidt P."/>
            <person name="Wollenschlaeger L."/>
            <person name="Luttermann T."/>
            <person name="Thieme E."/>
            <person name="Hassa J."/>
            <person name="Haak M."/>
            <person name="Wittchen M."/>
            <person name="Mentz A."/>
            <person name="Persicke M."/>
            <person name="Busche T."/>
            <person name="Ruckert C."/>
        </authorList>
    </citation>
    <scope>NUCLEOTIDE SEQUENCE [LARGE SCALE GENOMIC DNA]</scope>
    <source>
        <strain evidence="1 2">2039</strain>
    </source>
</reference>
<keyword evidence="2" id="KW-1185">Reference proteome</keyword>
<dbReference type="Gene3D" id="3.40.1620.10">
    <property type="entry name" value="YefM-like domain"/>
    <property type="match status" value="1"/>
</dbReference>
<proteinExistence type="predicted"/>
<dbReference type="AlphaFoldDB" id="A0A6B8W7F8"/>
<evidence type="ECO:0000313" key="2">
    <source>
        <dbReference type="Proteomes" id="UP000424462"/>
    </source>
</evidence>
<organism evidence="1 2">
    <name type="scientific">Corynebacterium occultum</name>
    <dbReference type="NCBI Taxonomy" id="2675219"/>
    <lineage>
        <taxon>Bacteria</taxon>
        <taxon>Bacillati</taxon>
        <taxon>Actinomycetota</taxon>
        <taxon>Actinomycetes</taxon>
        <taxon>Mycobacteriales</taxon>
        <taxon>Corynebacteriaceae</taxon>
        <taxon>Corynebacterium</taxon>
    </lineage>
</organism>
<evidence type="ECO:0000313" key="1">
    <source>
        <dbReference type="EMBL" id="QGU07857.1"/>
    </source>
</evidence>
<gene>
    <name evidence="1" type="ORF">COCCU_09665</name>
</gene>
<dbReference type="EMBL" id="CP046455">
    <property type="protein sequence ID" value="QGU07857.1"/>
    <property type="molecule type" value="Genomic_DNA"/>
</dbReference>
<protein>
    <recommendedName>
        <fullName evidence="3">Antitoxin</fullName>
    </recommendedName>
</protein>
<dbReference type="KEGG" id="cok:COCCU_09665"/>
<dbReference type="Proteomes" id="UP000424462">
    <property type="component" value="Chromosome"/>
</dbReference>
<accession>A0A6B8W7F8</accession>
<name>A0A6B8W7F8_9CORY</name>